<feature type="domain" description="Transposase IS200-like" evidence="1">
    <location>
        <begin position="9"/>
        <end position="123"/>
    </location>
</feature>
<reference evidence="3" key="1">
    <citation type="journal article" date="2019" name="Int. J. Syst. Evol. Microbiol.">
        <title>The Global Catalogue of Microorganisms (GCM) 10K type strain sequencing project: providing services to taxonomists for standard genome sequencing and annotation.</title>
        <authorList>
            <consortium name="The Broad Institute Genomics Platform"/>
            <consortium name="The Broad Institute Genome Sequencing Center for Infectious Disease"/>
            <person name="Wu L."/>
            <person name="Ma J."/>
        </authorList>
    </citation>
    <scope>NUCLEOTIDE SEQUENCE [LARGE SCALE GENOMIC DNA]</scope>
    <source>
        <strain evidence="3">IBRC-M 10703</strain>
    </source>
</reference>
<dbReference type="RefSeq" id="WP_379497638.1">
    <property type="nucleotide sequence ID" value="NZ_JBHSAO010000011.1"/>
</dbReference>
<evidence type="ECO:0000313" key="3">
    <source>
        <dbReference type="Proteomes" id="UP001595772"/>
    </source>
</evidence>
<proteinExistence type="predicted"/>
<dbReference type="EMBL" id="JBHSAO010000011">
    <property type="protein sequence ID" value="MFC4025146.1"/>
    <property type="molecule type" value="Genomic_DNA"/>
</dbReference>
<dbReference type="SUPFAM" id="SSF143422">
    <property type="entry name" value="Transposase IS200-like"/>
    <property type="match status" value="1"/>
</dbReference>
<dbReference type="Pfam" id="PF01797">
    <property type="entry name" value="Y1_Tnp"/>
    <property type="match status" value="1"/>
</dbReference>
<name>A0ABV8H1S2_9BACI</name>
<organism evidence="2 3">
    <name type="scientific">Oceanobacillus longus</name>
    <dbReference type="NCBI Taxonomy" id="930120"/>
    <lineage>
        <taxon>Bacteria</taxon>
        <taxon>Bacillati</taxon>
        <taxon>Bacillota</taxon>
        <taxon>Bacilli</taxon>
        <taxon>Bacillales</taxon>
        <taxon>Bacillaceae</taxon>
        <taxon>Oceanobacillus</taxon>
    </lineage>
</organism>
<protein>
    <submittedName>
        <fullName evidence="2">Transposase</fullName>
    </submittedName>
</protein>
<gene>
    <name evidence="2" type="ORF">ACFOUV_15230</name>
</gene>
<comment type="caution">
    <text evidence="2">The sequence shown here is derived from an EMBL/GenBank/DDBJ whole genome shotgun (WGS) entry which is preliminary data.</text>
</comment>
<dbReference type="PANTHER" id="PTHR34322:SF2">
    <property type="entry name" value="TRANSPOSASE IS200-LIKE DOMAIN-CONTAINING PROTEIN"/>
    <property type="match status" value="1"/>
</dbReference>
<dbReference type="Proteomes" id="UP001595772">
    <property type="component" value="Unassembled WGS sequence"/>
</dbReference>
<keyword evidence="3" id="KW-1185">Reference proteome</keyword>
<evidence type="ECO:0000259" key="1">
    <source>
        <dbReference type="SMART" id="SM01321"/>
    </source>
</evidence>
<accession>A0ABV8H1S2</accession>
<dbReference type="InterPro" id="IPR002686">
    <property type="entry name" value="Transposase_17"/>
</dbReference>
<dbReference type="PANTHER" id="PTHR34322">
    <property type="entry name" value="TRANSPOSASE, Y1_TNP DOMAIN-CONTAINING"/>
    <property type="match status" value="1"/>
</dbReference>
<dbReference type="Gene3D" id="3.30.70.1290">
    <property type="entry name" value="Transposase IS200-like"/>
    <property type="match status" value="1"/>
</dbReference>
<dbReference type="SMART" id="SM01321">
    <property type="entry name" value="Y1_Tnp"/>
    <property type="match status" value="1"/>
</dbReference>
<sequence length="188" mass="22651">MSRKHRIWYPGAMYHITSRGNRRSALFYDEMDRKAYLELLEEVRFYHPFHLHAYCLMTNHIHLQLETTTHHIKHIMKMLNSRYALHFNKRHHLVGHVFQGRYGAELIETKDYQLEVSRYIHLNPVEAEMVSLPEDYRWSSYRAYVIGEGNPHVRTKKILAYFSAPERENYQMFVEEGMAISKISMIYE</sequence>
<dbReference type="InterPro" id="IPR036515">
    <property type="entry name" value="Transposase_17_sf"/>
</dbReference>
<evidence type="ECO:0000313" key="2">
    <source>
        <dbReference type="EMBL" id="MFC4025146.1"/>
    </source>
</evidence>